<evidence type="ECO:0000313" key="9">
    <source>
        <dbReference type="Proteomes" id="UP000215559"/>
    </source>
</evidence>
<evidence type="ECO:0000259" key="7">
    <source>
        <dbReference type="Pfam" id="PF08281"/>
    </source>
</evidence>
<accession>A0A235BYC4</accession>
<evidence type="ECO:0008006" key="10">
    <source>
        <dbReference type="Google" id="ProtNLM"/>
    </source>
</evidence>
<keyword evidence="2" id="KW-0805">Transcription regulation</keyword>
<dbReference type="PANTHER" id="PTHR43133:SF8">
    <property type="entry name" value="RNA POLYMERASE SIGMA FACTOR HI_1459-RELATED"/>
    <property type="match status" value="1"/>
</dbReference>
<comment type="caution">
    <text evidence="8">The sequence shown here is derived from an EMBL/GenBank/DDBJ whole genome shotgun (WGS) entry which is preliminary data.</text>
</comment>
<keyword evidence="5" id="KW-0804">Transcription</keyword>
<dbReference type="GO" id="GO:0006352">
    <property type="term" value="P:DNA-templated transcription initiation"/>
    <property type="evidence" value="ECO:0007669"/>
    <property type="project" value="InterPro"/>
</dbReference>
<dbReference type="CDD" id="cd06171">
    <property type="entry name" value="Sigma70_r4"/>
    <property type="match status" value="1"/>
</dbReference>
<dbReference type="SUPFAM" id="SSF88946">
    <property type="entry name" value="Sigma2 domain of RNA polymerase sigma factors"/>
    <property type="match status" value="1"/>
</dbReference>
<protein>
    <recommendedName>
        <fullName evidence="10">HTH luxR-type domain-containing protein</fullName>
    </recommendedName>
</protein>
<dbReference type="GO" id="GO:0003677">
    <property type="term" value="F:DNA binding"/>
    <property type="evidence" value="ECO:0007669"/>
    <property type="project" value="UniProtKB-KW"/>
</dbReference>
<dbReference type="Pfam" id="PF04542">
    <property type="entry name" value="Sigma70_r2"/>
    <property type="match status" value="1"/>
</dbReference>
<proteinExistence type="inferred from homology"/>
<dbReference type="Proteomes" id="UP000215559">
    <property type="component" value="Unassembled WGS sequence"/>
</dbReference>
<dbReference type="Gene3D" id="1.10.1740.10">
    <property type="match status" value="1"/>
</dbReference>
<organism evidence="8 9">
    <name type="scientific">candidate division WOR-3 bacterium JGI_Cruoil_03_51_56</name>
    <dbReference type="NCBI Taxonomy" id="1973747"/>
    <lineage>
        <taxon>Bacteria</taxon>
        <taxon>Bacteria division WOR-3</taxon>
    </lineage>
</organism>
<name>A0A235BYC4_UNCW3</name>
<dbReference type="InterPro" id="IPR007627">
    <property type="entry name" value="RNA_pol_sigma70_r2"/>
</dbReference>
<dbReference type="NCBIfam" id="TIGR02937">
    <property type="entry name" value="sigma70-ECF"/>
    <property type="match status" value="1"/>
</dbReference>
<keyword evidence="4" id="KW-0238">DNA-binding</keyword>
<dbReference type="InterPro" id="IPR036388">
    <property type="entry name" value="WH-like_DNA-bd_sf"/>
</dbReference>
<keyword evidence="3" id="KW-0731">Sigma factor</keyword>
<evidence type="ECO:0000256" key="3">
    <source>
        <dbReference type="ARBA" id="ARBA00023082"/>
    </source>
</evidence>
<dbReference type="InterPro" id="IPR039425">
    <property type="entry name" value="RNA_pol_sigma-70-like"/>
</dbReference>
<evidence type="ECO:0000256" key="4">
    <source>
        <dbReference type="ARBA" id="ARBA00023125"/>
    </source>
</evidence>
<evidence type="ECO:0000256" key="5">
    <source>
        <dbReference type="ARBA" id="ARBA00023163"/>
    </source>
</evidence>
<dbReference type="InterPro" id="IPR013249">
    <property type="entry name" value="RNA_pol_sigma70_r4_t2"/>
</dbReference>
<dbReference type="PANTHER" id="PTHR43133">
    <property type="entry name" value="RNA POLYMERASE ECF-TYPE SIGMA FACTO"/>
    <property type="match status" value="1"/>
</dbReference>
<dbReference type="InterPro" id="IPR013325">
    <property type="entry name" value="RNA_pol_sigma_r2"/>
</dbReference>
<evidence type="ECO:0000256" key="1">
    <source>
        <dbReference type="ARBA" id="ARBA00010641"/>
    </source>
</evidence>
<dbReference type="AlphaFoldDB" id="A0A235BYC4"/>
<sequence length="204" mass="23094">MTGELIDSKVVRPIVKLVKYRNAELVAAVQAGKAGAFEQLFNRYWKVIMRMALAWFPDQAEAEDAAIETFEDVARGIKGFKGKSKLSTWLFRVGLNRMAKHARALKRQPPMVSVDCCARRLDSDQTLEEQVETRRAVVELKADIEQLPRKQAEAVTLRHLLGLELKEVANMLGVSTATAGMRIIRGVAKLRHIRAKRLRKENMK</sequence>
<dbReference type="Pfam" id="PF08281">
    <property type="entry name" value="Sigma70_r4_2"/>
    <property type="match status" value="1"/>
</dbReference>
<evidence type="ECO:0000256" key="2">
    <source>
        <dbReference type="ARBA" id="ARBA00023015"/>
    </source>
</evidence>
<gene>
    <name evidence="8" type="ORF">CH330_00545</name>
</gene>
<dbReference type="GO" id="GO:0016987">
    <property type="term" value="F:sigma factor activity"/>
    <property type="evidence" value="ECO:0007669"/>
    <property type="project" value="UniProtKB-KW"/>
</dbReference>
<feature type="domain" description="RNA polymerase sigma factor 70 region 4 type 2" evidence="7">
    <location>
        <begin position="144"/>
        <end position="190"/>
    </location>
</feature>
<evidence type="ECO:0000259" key="6">
    <source>
        <dbReference type="Pfam" id="PF04542"/>
    </source>
</evidence>
<evidence type="ECO:0000313" key="8">
    <source>
        <dbReference type="EMBL" id="OYD17261.1"/>
    </source>
</evidence>
<feature type="domain" description="RNA polymerase sigma-70 region 2" evidence="6">
    <location>
        <begin position="40"/>
        <end position="107"/>
    </location>
</feature>
<comment type="similarity">
    <text evidence="1">Belongs to the sigma-70 factor family. ECF subfamily.</text>
</comment>
<reference evidence="8 9" key="1">
    <citation type="submission" date="2017-07" db="EMBL/GenBank/DDBJ databases">
        <title>Recovery of genomes from metagenomes via a dereplication, aggregation, and scoring strategy.</title>
        <authorList>
            <person name="Sieber C.M."/>
            <person name="Probst A.J."/>
            <person name="Sharrar A."/>
            <person name="Thomas B.C."/>
            <person name="Hess M."/>
            <person name="Tringe S.G."/>
            <person name="Banfield J.F."/>
        </authorList>
    </citation>
    <scope>NUCLEOTIDE SEQUENCE [LARGE SCALE GENOMIC DNA]</scope>
    <source>
        <strain evidence="8">JGI_Cruoil_03_51_56</strain>
    </source>
</reference>
<dbReference type="Gene3D" id="1.10.10.10">
    <property type="entry name" value="Winged helix-like DNA-binding domain superfamily/Winged helix DNA-binding domain"/>
    <property type="match status" value="1"/>
</dbReference>
<dbReference type="SUPFAM" id="SSF88659">
    <property type="entry name" value="Sigma3 and sigma4 domains of RNA polymerase sigma factors"/>
    <property type="match status" value="1"/>
</dbReference>
<dbReference type="EMBL" id="NOZP01000012">
    <property type="protein sequence ID" value="OYD17261.1"/>
    <property type="molecule type" value="Genomic_DNA"/>
</dbReference>
<dbReference type="InterPro" id="IPR013324">
    <property type="entry name" value="RNA_pol_sigma_r3/r4-like"/>
</dbReference>
<dbReference type="InterPro" id="IPR014284">
    <property type="entry name" value="RNA_pol_sigma-70_dom"/>
</dbReference>